<dbReference type="OrthoDB" id="5994at2759"/>
<keyword evidence="5" id="KW-1185">Reference proteome</keyword>
<dbReference type="Proteomes" id="UP000006310">
    <property type="component" value="Chromosome 2"/>
</dbReference>
<evidence type="ECO:0000313" key="5">
    <source>
        <dbReference type="Proteomes" id="UP000006310"/>
    </source>
</evidence>
<dbReference type="PANTHER" id="PTHR21349">
    <property type="entry name" value="50S RIBOSOMAL PROTEIN L21"/>
    <property type="match status" value="1"/>
</dbReference>
<feature type="compositionally biased region" description="Low complexity" evidence="3">
    <location>
        <begin position="36"/>
        <end position="47"/>
    </location>
</feature>
<dbReference type="AlphaFoldDB" id="J7R1D8"/>
<dbReference type="HOGENOM" id="CLU_061463_2_1_1"/>
<dbReference type="InterPro" id="IPR028909">
    <property type="entry name" value="bL21-like"/>
</dbReference>
<gene>
    <name evidence="4" type="primary">KNAG0B01770</name>
    <name evidence="4" type="ordered locus">KNAG_0B01770</name>
</gene>
<evidence type="ECO:0000256" key="3">
    <source>
        <dbReference type="SAM" id="MobiDB-lite"/>
    </source>
</evidence>
<protein>
    <recommendedName>
        <fullName evidence="2">Large ribosomal subunit protein bL21m</fullName>
    </recommendedName>
</protein>
<reference evidence="5" key="2">
    <citation type="submission" date="2012-08" db="EMBL/GenBank/DDBJ databases">
        <title>Genome sequence of Kazachstania naganishii.</title>
        <authorList>
            <person name="Gordon J.L."/>
            <person name="Armisen D."/>
            <person name="Proux-Wera E."/>
            <person name="OhEigeartaigh S.S."/>
            <person name="Byrne K.P."/>
            <person name="Wolfe K.H."/>
        </authorList>
    </citation>
    <scope>NUCLEOTIDE SEQUENCE [LARGE SCALE GENOMIC DNA]</scope>
    <source>
        <strain evidence="5">ATCC MYA-139 / BCRC 22969 / CBS 8797 / CCRC 22969 / KCTC 17520 / NBRC 10181 / NCYC 3082</strain>
    </source>
</reference>
<name>J7R1D8_HUIN7</name>
<evidence type="ECO:0000313" key="4">
    <source>
        <dbReference type="EMBL" id="CCK68620.1"/>
    </source>
</evidence>
<organism evidence="4 5">
    <name type="scientific">Huiozyma naganishii (strain ATCC MYA-139 / BCRC 22969 / CBS 8797 / KCTC 17520 / NBRC 10181 / NCYC 3082 / Yp74L-3)</name>
    <name type="common">Yeast</name>
    <name type="synonym">Kazachstania naganishii</name>
    <dbReference type="NCBI Taxonomy" id="1071383"/>
    <lineage>
        <taxon>Eukaryota</taxon>
        <taxon>Fungi</taxon>
        <taxon>Dikarya</taxon>
        <taxon>Ascomycota</taxon>
        <taxon>Saccharomycotina</taxon>
        <taxon>Saccharomycetes</taxon>
        <taxon>Saccharomycetales</taxon>
        <taxon>Saccharomycetaceae</taxon>
        <taxon>Huiozyma</taxon>
    </lineage>
</organism>
<dbReference type="eggNOG" id="ENOG502S1KI">
    <property type="taxonomic scope" value="Eukaryota"/>
</dbReference>
<reference evidence="4 5" key="1">
    <citation type="journal article" date="2011" name="Proc. Natl. Acad. Sci. U.S.A.">
        <title>Evolutionary erosion of yeast sex chromosomes by mating-type switching accidents.</title>
        <authorList>
            <person name="Gordon J.L."/>
            <person name="Armisen D."/>
            <person name="Proux-Wera E."/>
            <person name="Oheigeartaigh S.S."/>
            <person name="Byrne K.P."/>
            <person name="Wolfe K.H."/>
        </authorList>
    </citation>
    <scope>NUCLEOTIDE SEQUENCE [LARGE SCALE GENOMIC DNA]</scope>
    <source>
        <strain evidence="5">ATCC MYA-139 / BCRC 22969 / CBS 8797 / CCRC 22969 / KCTC 17520 / NBRC 10181 / NCYC 3082</strain>
    </source>
</reference>
<dbReference type="STRING" id="1071383.J7R1D8"/>
<dbReference type="RefSeq" id="XP_022462866.1">
    <property type="nucleotide sequence ID" value="XM_022611459.1"/>
</dbReference>
<dbReference type="GeneID" id="34524270"/>
<dbReference type="KEGG" id="kng:KNAG_0B01770"/>
<proteinExistence type="inferred from homology"/>
<dbReference type="Pfam" id="PF00829">
    <property type="entry name" value="Ribosomal_L21p"/>
    <property type="match status" value="1"/>
</dbReference>
<dbReference type="InterPro" id="IPR036164">
    <property type="entry name" value="bL21-like_sf"/>
</dbReference>
<comment type="similarity">
    <text evidence="1">Belongs to the bacterial ribosomal protein bL21 family.</text>
</comment>
<dbReference type="GO" id="GO:0003735">
    <property type="term" value="F:structural constituent of ribosome"/>
    <property type="evidence" value="ECO:0007669"/>
    <property type="project" value="EnsemblFungi"/>
</dbReference>
<dbReference type="SUPFAM" id="SSF141091">
    <property type="entry name" value="L21p-like"/>
    <property type="match status" value="1"/>
</dbReference>
<evidence type="ECO:0000256" key="1">
    <source>
        <dbReference type="ARBA" id="ARBA00008563"/>
    </source>
</evidence>
<dbReference type="GO" id="GO:0005762">
    <property type="term" value="C:mitochondrial large ribosomal subunit"/>
    <property type="evidence" value="ECO:0007669"/>
    <property type="project" value="EnsemblFungi"/>
</dbReference>
<feature type="region of interest" description="Disordered" evidence="3">
    <location>
        <begin position="26"/>
        <end position="47"/>
    </location>
</feature>
<dbReference type="OMA" id="ITKEPRY"/>
<accession>J7R1D8</accession>
<dbReference type="EMBL" id="HE978315">
    <property type="protein sequence ID" value="CCK68620.1"/>
    <property type="molecule type" value="Genomic_DNA"/>
</dbReference>
<dbReference type="PANTHER" id="PTHR21349:SF0">
    <property type="entry name" value="LARGE RIBOSOMAL SUBUNIT PROTEIN BL21M"/>
    <property type="match status" value="1"/>
</dbReference>
<sequence length="163" mass="18331">MGQGERFSTSVGIAISRRWNSSSLGRNEEISKPVGTSLTDTTSTDMDTTPLKLSNELYAMFRIHNRPYTVTVGDTVILPFKMKDANLGDTLCLTDVARIGSRNYTLAGGPIDQSLYTLKATVIEKTKRKFETREITKRRHRRVRTVAKKGDLTLLRINELTVH</sequence>
<evidence type="ECO:0000256" key="2">
    <source>
        <dbReference type="ARBA" id="ARBA00044129"/>
    </source>
</evidence>